<sequence length="79" mass="8500">MTSNDPDAIRADIERTQAELSEDVDALVDKVSPSRVKERQTEKVRGAVGNAREKVFGAADDVKDRASGAADEVRDRASG</sequence>
<evidence type="ECO:0000313" key="2">
    <source>
        <dbReference type="Proteomes" id="UP001165561"/>
    </source>
</evidence>
<reference evidence="1" key="1">
    <citation type="submission" date="2023-02" db="EMBL/GenBank/DDBJ databases">
        <title>Georgenia sp.10Sc9-8, isolated from a soil sample collected from the Taklamakan desert.</title>
        <authorList>
            <person name="Liu S."/>
        </authorList>
    </citation>
    <scope>NUCLEOTIDE SEQUENCE</scope>
    <source>
        <strain evidence="1">10Sc9-8</strain>
    </source>
</reference>
<dbReference type="EMBL" id="JARACI010000436">
    <property type="protein sequence ID" value="MDD9205346.1"/>
    <property type="molecule type" value="Genomic_DNA"/>
</dbReference>
<gene>
    <name evidence="1" type="ORF">PU560_02555</name>
</gene>
<dbReference type="InterPro" id="IPR022062">
    <property type="entry name" value="DUF3618"/>
</dbReference>
<organism evidence="1 2">
    <name type="scientific">Georgenia halotolerans</name>
    <dbReference type="NCBI Taxonomy" id="3028317"/>
    <lineage>
        <taxon>Bacteria</taxon>
        <taxon>Bacillati</taxon>
        <taxon>Actinomycetota</taxon>
        <taxon>Actinomycetes</taxon>
        <taxon>Micrococcales</taxon>
        <taxon>Bogoriellaceae</taxon>
        <taxon>Georgenia</taxon>
    </lineage>
</organism>
<keyword evidence="2" id="KW-1185">Reference proteome</keyword>
<comment type="caution">
    <text evidence="1">The sequence shown here is derived from an EMBL/GenBank/DDBJ whole genome shotgun (WGS) entry which is preliminary data.</text>
</comment>
<feature type="non-terminal residue" evidence="1">
    <location>
        <position position="79"/>
    </location>
</feature>
<proteinExistence type="predicted"/>
<dbReference type="Proteomes" id="UP001165561">
    <property type="component" value="Unassembled WGS sequence"/>
</dbReference>
<evidence type="ECO:0000313" key="1">
    <source>
        <dbReference type="EMBL" id="MDD9205346.1"/>
    </source>
</evidence>
<accession>A0ABT5TWS8</accession>
<dbReference type="Pfam" id="PF12277">
    <property type="entry name" value="DUF3618"/>
    <property type="match status" value="1"/>
</dbReference>
<name>A0ABT5TWS8_9MICO</name>
<protein>
    <submittedName>
        <fullName evidence="1">DUF3618 domain-containing protein</fullName>
    </submittedName>
</protein>